<proteinExistence type="predicted"/>
<dbReference type="Proteomes" id="UP001577047">
    <property type="component" value="Unassembled WGS sequence"/>
</dbReference>
<sequence length="129" mass="14590">MTRYAFATLYAVLAFATSAQADDNSPSYVQCMDKAASTLAMNVCVTDETRVQDQRLNTAYKQLIRKLEIAQVKRLREVQRDWIAFRDKNCGFHAQLSGGSMASVEQGICVMDMTQERAAEMERLLKPEQ</sequence>
<dbReference type="EMBL" id="JBHFXX010000011">
    <property type="protein sequence ID" value="MFB3801565.1"/>
    <property type="molecule type" value="Genomic_DNA"/>
</dbReference>
<dbReference type="InterPro" id="IPR009739">
    <property type="entry name" value="LprI-like_N"/>
</dbReference>
<protein>
    <submittedName>
        <fullName evidence="3">Lysozyme inhibitor LprI family protein</fullName>
    </submittedName>
</protein>
<evidence type="ECO:0000313" key="3">
    <source>
        <dbReference type="EMBL" id="MFB3801565.1"/>
    </source>
</evidence>
<keyword evidence="1" id="KW-0732">Signal</keyword>
<evidence type="ECO:0000256" key="1">
    <source>
        <dbReference type="SAM" id="SignalP"/>
    </source>
</evidence>
<organism evidence="3 4">
    <name type="scientific">Pseudomonas boreofloridensis</name>
    <dbReference type="NCBI Taxonomy" id="3064348"/>
    <lineage>
        <taxon>Bacteria</taxon>
        <taxon>Pseudomonadati</taxon>
        <taxon>Pseudomonadota</taxon>
        <taxon>Gammaproteobacteria</taxon>
        <taxon>Pseudomonadales</taxon>
        <taxon>Pseudomonadaceae</taxon>
        <taxon>Pseudomonas</taxon>
    </lineage>
</organism>
<dbReference type="PANTHER" id="PTHR39176">
    <property type="entry name" value="PERIPLASMIC PROTEIN-RELATED"/>
    <property type="match status" value="1"/>
</dbReference>
<gene>
    <name evidence="3" type="ORF">ACE1YR_14195</name>
</gene>
<comment type="caution">
    <text evidence="3">The sequence shown here is derived from an EMBL/GenBank/DDBJ whole genome shotgun (WGS) entry which is preliminary data.</text>
</comment>
<evidence type="ECO:0000259" key="2">
    <source>
        <dbReference type="Pfam" id="PF07007"/>
    </source>
</evidence>
<name>A0ABV4ZAA4_9PSED</name>
<feature type="chain" id="PRO_5046948157" evidence="1">
    <location>
        <begin position="22"/>
        <end position="129"/>
    </location>
</feature>
<feature type="signal peptide" evidence="1">
    <location>
        <begin position="1"/>
        <end position="21"/>
    </location>
</feature>
<reference evidence="3 4" key="1">
    <citation type="submission" date="2024-09" db="EMBL/GenBank/DDBJ databases">
        <authorList>
            <person name="Fullem K."/>
        </authorList>
    </citation>
    <scope>NUCLEOTIDE SEQUENCE [LARGE SCALE GENOMIC DNA]</scope>
    <source>
        <strain evidence="4">K1(2024)</strain>
    </source>
</reference>
<feature type="domain" description="Lysozyme inhibitor LprI-like N-terminal" evidence="2">
    <location>
        <begin position="31"/>
        <end position="120"/>
    </location>
</feature>
<accession>A0ABV4ZAA4</accession>
<keyword evidence="4" id="KW-1185">Reference proteome</keyword>
<dbReference type="PANTHER" id="PTHR39176:SF1">
    <property type="entry name" value="PERIPLASMIC PROTEIN"/>
    <property type="match status" value="1"/>
</dbReference>
<evidence type="ECO:0000313" key="4">
    <source>
        <dbReference type="Proteomes" id="UP001577047"/>
    </source>
</evidence>
<dbReference type="Gene3D" id="1.20.1270.180">
    <property type="match status" value="1"/>
</dbReference>
<dbReference type="RefSeq" id="WP_295484639.1">
    <property type="nucleotide sequence ID" value="NZ_JAUQOQ010000012.1"/>
</dbReference>
<dbReference type="Pfam" id="PF07007">
    <property type="entry name" value="LprI"/>
    <property type="match status" value="1"/>
</dbReference>